<keyword evidence="5" id="KW-1185">Reference proteome</keyword>
<dbReference type="OrthoDB" id="7432499at2"/>
<dbReference type="InterPro" id="IPR013024">
    <property type="entry name" value="GGCT-like"/>
</dbReference>
<proteinExistence type="predicted"/>
<dbReference type="InterPro" id="IPR009288">
    <property type="entry name" value="AIG2-like_dom"/>
</dbReference>
<name>A0A0J7XUS1_9SPHN</name>
<feature type="domain" description="Gamma-glutamylcyclotransferase AIG2-like" evidence="3">
    <location>
        <begin position="7"/>
        <end position="126"/>
    </location>
</feature>
<dbReference type="PANTHER" id="PTHR31544">
    <property type="entry name" value="AIG2-LIKE PROTEIN D"/>
    <property type="match status" value="1"/>
</dbReference>
<organism evidence="4 5">
    <name type="scientific">Novosphingobium barchaimii LL02</name>
    <dbReference type="NCBI Taxonomy" id="1114963"/>
    <lineage>
        <taxon>Bacteria</taxon>
        <taxon>Pseudomonadati</taxon>
        <taxon>Pseudomonadota</taxon>
        <taxon>Alphaproteobacteria</taxon>
        <taxon>Sphingomonadales</taxon>
        <taxon>Sphingomonadaceae</taxon>
        <taxon>Novosphingobium</taxon>
    </lineage>
</organism>
<evidence type="ECO:0000256" key="2">
    <source>
        <dbReference type="ARBA" id="ARBA00030602"/>
    </source>
</evidence>
<dbReference type="Proteomes" id="UP000052268">
    <property type="component" value="Unassembled WGS sequence"/>
</dbReference>
<sequence length="141" mass="15133">MTHALRLFVYGTLQPRAGTQMGDWLAARLVRSDQATIPGRLYGIHGGSGWFPALLPASGDEIVHGTLCTVRLEAGDLALLDRYEGAEYRREAATARIASGGEVSAQVYLWCAALPPGAPVIPGGDFLDWLRTGHRKAFSAL</sequence>
<dbReference type="PATRIC" id="fig|1114963.3.peg.2908"/>
<accession>A0A0J7XUS1</accession>
<dbReference type="RefSeq" id="WP_059152030.1">
    <property type="nucleotide sequence ID" value="NZ_KQ130454.1"/>
</dbReference>
<dbReference type="CDD" id="cd06661">
    <property type="entry name" value="GGCT_like"/>
    <property type="match status" value="1"/>
</dbReference>
<protein>
    <recommendedName>
        <fullName evidence="2">Putative gamma-glutamylcyclotransferase</fullName>
    </recommendedName>
</protein>
<evidence type="ECO:0000313" key="4">
    <source>
        <dbReference type="EMBL" id="KMS55389.1"/>
    </source>
</evidence>
<reference evidence="4 5" key="1">
    <citation type="journal article" date="2015" name="G3 (Bethesda)">
        <title>Insights into Ongoing Evolution of the Hexachlorocyclohexane Catabolic Pathway from Comparative Genomics of Ten Sphingomonadaceae Strains.</title>
        <authorList>
            <person name="Pearce S.L."/>
            <person name="Oakeshott J.G."/>
            <person name="Pandey G."/>
        </authorList>
    </citation>
    <scope>NUCLEOTIDE SEQUENCE [LARGE SCALE GENOMIC DNA]</scope>
    <source>
        <strain evidence="4 5">LL02</strain>
    </source>
</reference>
<dbReference type="InterPro" id="IPR036568">
    <property type="entry name" value="GGCT-like_sf"/>
</dbReference>
<evidence type="ECO:0000259" key="3">
    <source>
        <dbReference type="Pfam" id="PF06094"/>
    </source>
</evidence>
<dbReference type="PANTHER" id="PTHR31544:SF2">
    <property type="entry name" value="AIG2-LIKE PROTEIN D"/>
    <property type="match status" value="1"/>
</dbReference>
<dbReference type="GO" id="GO:0016740">
    <property type="term" value="F:transferase activity"/>
    <property type="evidence" value="ECO:0007669"/>
    <property type="project" value="UniProtKB-KW"/>
</dbReference>
<evidence type="ECO:0000256" key="1">
    <source>
        <dbReference type="ARBA" id="ARBA00022679"/>
    </source>
</evidence>
<dbReference type="InterPro" id="IPR045038">
    <property type="entry name" value="AIG2-like"/>
</dbReference>
<evidence type="ECO:0000313" key="5">
    <source>
        <dbReference type="Proteomes" id="UP000052268"/>
    </source>
</evidence>
<dbReference type="Pfam" id="PF06094">
    <property type="entry name" value="GGACT"/>
    <property type="match status" value="1"/>
</dbReference>
<dbReference type="AlphaFoldDB" id="A0A0J7XUS1"/>
<dbReference type="EMBL" id="JACU01000005">
    <property type="protein sequence ID" value="KMS55389.1"/>
    <property type="molecule type" value="Genomic_DNA"/>
</dbReference>
<dbReference type="Gene3D" id="3.10.490.10">
    <property type="entry name" value="Gamma-glutamyl cyclotransferase-like"/>
    <property type="match status" value="1"/>
</dbReference>
<keyword evidence="1" id="KW-0808">Transferase</keyword>
<gene>
    <name evidence="4" type="ORF">V474_20350</name>
</gene>
<dbReference type="SUPFAM" id="SSF110857">
    <property type="entry name" value="Gamma-glutamyl cyclotransferase-like"/>
    <property type="match status" value="1"/>
</dbReference>
<comment type="caution">
    <text evidence="4">The sequence shown here is derived from an EMBL/GenBank/DDBJ whole genome shotgun (WGS) entry which is preliminary data.</text>
</comment>